<protein>
    <submittedName>
        <fullName evidence="1">Uncharacterized protein</fullName>
    </submittedName>
</protein>
<dbReference type="EMBL" id="CP077089">
    <property type="protein sequence ID" value="QXI05828.1"/>
    <property type="molecule type" value="Genomic_DNA"/>
</dbReference>
<name>A0ABX8PWV5_9PSED</name>
<proteinExistence type="predicted"/>
<dbReference type="Proteomes" id="UP000646386">
    <property type="component" value="Chromosome"/>
</dbReference>
<dbReference type="RefSeq" id="WP_186616188.1">
    <property type="nucleotide sequence ID" value="NZ_CP077089.1"/>
</dbReference>
<evidence type="ECO:0000313" key="2">
    <source>
        <dbReference type="Proteomes" id="UP000646386"/>
    </source>
</evidence>
<reference evidence="1 2" key="1">
    <citation type="journal article" date="2020" name="Microorganisms">
        <title>Reliable Identification of Environmental Pseudomonas Isolates Using the rpoD Gene.</title>
        <authorList>
            <consortium name="The Broad Institute Genome Sequencing Platform"/>
            <person name="Girard L."/>
            <person name="Lood C."/>
            <person name="Rokni-Zadeh H."/>
            <person name="van Noort V."/>
            <person name="Lavigne R."/>
            <person name="De Mot R."/>
        </authorList>
    </citation>
    <scope>NUCLEOTIDE SEQUENCE [LARGE SCALE GENOMIC DNA]</scope>
    <source>
        <strain evidence="1 2">ZA 5.3</strain>
    </source>
</reference>
<organism evidence="1 2">
    <name type="scientific">Pseudomonas tensinigenes</name>
    <dbReference type="NCBI Taxonomy" id="2745511"/>
    <lineage>
        <taxon>Bacteria</taxon>
        <taxon>Pseudomonadati</taxon>
        <taxon>Pseudomonadota</taxon>
        <taxon>Gammaproteobacteria</taxon>
        <taxon>Pseudomonadales</taxon>
        <taxon>Pseudomonadaceae</taxon>
        <taxon>Pseudomonas</taxon>
    </lineage>
</organism>
<sequence length="68" mass="7778">MTYPEARFSKGNDRFLINRLKGTQIVAFSGWQTPYPQKRQQRSGVTLHLLWKSAEDCEKSGVSEDSSD</sequence>
<keyword evidence="2" id="KW-1185">Reference proteome</keyword>
<accession>A0ABX8PWV5</accession>
<evidence type="ECO:0000313" key="1">
    <source>
        <dbReference type="EMBL" id="QXI05828.1"/>
    </source>
</evidence>
<reference evidence="1 2" key="2">
    <citation type="journal article" date="2021" name="Microorganisms">
        <title>The Ever-Expanding Pseudomonas Genus: Description of 43 New Species and Partition of the Pseudomonas putida Group.</title>
        <authorList>
            <person name="Girard L."/>
            <person name="Lood C."/>
            <person name="Hofte M."/>
            <person name="Vandamme P."/>
            <person name="Rokni-Zadeh H."/>
            <person name="van Noort V."/>
            <person name="Lavigne R."/>
            <person name="De Mot R."/>
        </authorList>
    </citation>
    <scope>NUCLEOTIDE SEQUENCE [LARGE SCALE GENOMIC DNA]</scope>
    <source>
        <strain evidence="1 2">ZA 5.3</strain>
    </source>
</reference>
<gene>
    <name evidence="1" type="ORF">HU718_028120</name>
</gene>